<feature type="chain" id="PRO_5016811199" description="DUF5666 domain-containing protein" evidence="1">
    <location>
        <begin position="21"/>
        <end position="448"/>
    </location>
</feature>
<evidence type="ECO:0000313" key="3">
    <source>
        <dbReference type="EMBL" id="RDH85205.1"/>
    </source>
</evidence>
<accession>A0A370DJX4</accession>
<feature type="signal peptide" evidence="1">
    <location>
        <begin position="1"/>
        <end position="20"/>
    </location>
</feature>
<evidence type="ECO:0000256" key="1">
    <source>
        <dbReference type="SAM" id="SignalP"/>
    </source>
</evidence>
<dbReference type="PROSITE" id="PS51257">
    <property type="entry name" value="PROKAR_LIPOPROTEIN"/>
    <property type="match status" value="1"/>
</dbReference>
<sequence>MEIKRLTVLSSAIAITLGLAACGGGDSSTGASSNKLIAGTISGFGSIHVNGEHILTDVSTSYSVDGQSDDGSGLDVGDEVKICTTVQSDGSLLAAVVISNDELEGLVTSTPTGAPCPATGSLDVLGTTVNYDTDLVLDDNGAGIDTVCSLVAGTSLVEVHGKPGINGINATKIEVKAAVDDTEIKGTVDAIDTNTSTITLKNITVDYSTATVEDLILDSSVIGKLIEVKLNPATFAETAQGSGNWTATAFKLELEDESIEECSNSDGDEAEIEGVITRGLGDDNGTPGDSSDDLAIDQFEINGSDIVQLDAVLAASSSVTAMIIVGEEVEAEGVYDANGILVANKLEAEESGDLEYMGIITDIVEKDTGNTLTSTNFDVNKSYLVTLDGGTATEQNFVVNPLEVTMDDGTDVYGSGFNMTHLLVGSPNVEIQYYVSGTDNMATKLELK</sequence>
<dbReference type="Pfam" id="PF18914">
    <property type="entry name" value="DUF5666"/>
    <property type="match status" value="3"/>
</dbReference>
<evidence type="ECO:0000259" key="2">
    <source>
        <dbReference type="Pfam" id="PF18914"/>
    </source>
</evidence>
<gene>
    <name evidence="3" type="ORF">DIZ79_16995</name>
</gene>
<reference evidence="3 4" key="1">
    <citation type="journal article" date="2018" name="ISME J.">
        <title>Endosymbiont genomes yield clues of tubeworm success.</title>
        <authorList>
            <person name="Li Y."/>
            <person name="Liles M.R."/>
            <person name="Halanych K.M."/>
        </authorList>
    </citation>
    <scope>NUCLEOTIDE SEQUENCE [LARGE SCALE GENOMIC DNA]</scope>
    <source>
        <strain evidence="3">A1422</strain>
    </source>
</reference>
<dbReference type="AlphaFoldDB" id="A0A370DJX4"/>
<name>A0A370DJX4_9GAMM</name>
<organism evidence="3 4">
    <name type="scientific">endosymbiont of Lamellibrachia luymesi</name>
    <dbReference type="NCBI Taxonomy" id="2200907"/>
    <lineage>
        <taxon>Bacteria</taxon>
        <taxon>Pseudomonadati</taxon>
        <taxon>Pseudomonadota</taxon>
        <taxon>Gammaproteobacteria</taxon>
        <taxon>sulfur-oxidizing symbionts</taxon>
    </lineage>
</organism>
<evidence type="ECO:0000313" key="4">
    <source>
        <dbReference type="Proteomes" id="UP000255508"/>
    </source>
</evidence>
<feature type="domain" description="DUF5666" evidence="2">
    <location>
        <begin position="104"/>
        <end position="174"/>
    </location>
</feature>
<feature type="domain" description="DUF5666" evidence="2">
    <location>
        <begin position="41"/>
        <end position="95"/>
    </location>
</feature>
<protein>
    <recommendedName>
        <fullName evidence="2">DUF5666 domain-containing protein</fullName>
    </recommendedName>
</protein>
<proteinExistence type="predicted"/>
<feature type="domain" description="DUF5666" evidence="2">
    <location>
        <begin position="185"/>
        <end position="231"/>
    </location>
</feature>
<dbReference type="InterPro" id="IPR043724">
    <property type="entry name" value="DUF5666"/>
</dbReference>
<dbReference type="Proteomes" id="UP000255508">
    <property type="component" value="Unassembled WGS sequence"/>
</dbReference>
<keyword evidence="1" id="KW-0732">Signal</keyword>
<dbReference type="EMBL" id="QFXD01000302">
    <property type="protein sequence ID" value="RDH85205.1"/>
    <property type="molecule type" value="Genomic_DNA"/>
</dbReference>
<comment type="caution">
    <text evidence="3">The sequence shown here is derived from an EMBL/GenBank/DDBJ whole genome shotgun (WGS) entry which is preliminary data.</text>
</comment>